<evidence type="ECO:0000256" key="1">
    <source>
        <dbReference type="SAM" id="Phobius"/>
    </source>
</evidence>
<evidence type="ECO:0008006" key="4">
    <source>
        <dbReference type="Google" id="ProtNLM"/>
    </source>
</evidence>
<evidence type="ECO:0000313" key="3">
    <source>
        <dbReference type="Proteomes" id="UP001151088"/>
    </source>
</evidence>
<proteinExistence type="predicted"/>
<keyword evidence="1" id="KW-1133">Transmembrane helix</keyword>
<reference evidence="2" key="1">
    <citation type="submission" date="2022-08" db="EMBL/GenBank/DDBJ databases">
        <authorList>
            <person name="Li F."/>
        </authorList>
    </citation>
    <scope>NUCLEOTIDE SEQUENCE</scope>
    <source>
        <strain evidence="2">MQZ15Z-1</strain>
    </source>
</reference>
<dbReference type="AlphaFoldDB" id="A0A9X2PP04"/>
<protein>
    <recommendedName>
        <fullName evidence="4">CsbD family protein</fullName>
    </recommendedName>
</protein>
<dbReference type="Proteomes" id="UP001151088">
    <property type="component" value="Unassembled WGS sequence"/>
</dbReference>
<keyword evidence="3" id="KW-1185">Reference proteome</keyword>
<keyword evidence="1" id="KW-0472">Membrane</keyword>
<dbReference type="RefSeq" id="WP_258734356.1">
    <property type="nucleotide sequence ID" value="NZ_JANTHY010000011.1"/>
</dbReference>
<name>A0A9X2PP04_9HYPH</name>
<dbReference type="EMBL" id="JANTHZ010000010">
    <property type="protein sequence ID" value="MCS0497203.1"/>
    <property type="molecule type" value="Genomic_DNA"/>
</dbReference>
<comment type="caution">
    <text evidence="2">The sequence shown here is derived from an EMBL/GenBank/DDBJ whole genome shotgun (WGS) entry which is preliminary data.</text>
</comment>
<organism evidence="2 3">
    <name type="scientific">Ancylobacter mangrovi</name>
    <dbReference type="NCBI Taxonomy" id="2972472"/>
    <lineage>
        <taxon>Bacteria</taxon>
        <taxon>Pseudomonadati</taxon>
        <taxon>Pseudomonadota</taxon>
        <taxon>Alphaproteobacteria</taxon>
        <taxon>Hyphomicrobiales</taxon>
        <taxon>Xanthobacteraceae</taxon>
        <taxon>Ancylobacter</taxon>
    </lineage>
</organism>
<keyword evidence="1" id="KW-0812">Transmembrane</keyword>
<sequence>MDTHRITGAARQAGGRLRGIAGRAGHDAALRAEEAYEEAMGAGGRAFGDVRERTLALADDALESGHELYGRSMQALSRQAAVHPLALVVAAGLTGAAVAWFLSSGSRR</sequence>
<evidence type="ECO:0000313" key="2">
    <source>
        <dbReference type="EMBL" id="MCS0497203.1"/>
    </source>
</evidence>
<feature type="transmembrane region" description="Helical" evidence="1">
    <location>
        <begin position="81"/>
        <end position="102"/>
    </location>
</feature>
<gene>
    <name evidence="2" type="ORF">NVS89_19120</name>
</gene>
<accession>A0A9X2PP04</accession>